<proteinExistence type="predicted"/>
<evidence type="ECO:0000256" key="1">
    <source>
        <dbReference type="PIRSR" id="PIRSR613078-2"/>
    </source>
</evidence>
<dbReference type="EMBL" id="JACBYW010000002">
    <property type="protein sequence ID" value="NYH78246.1"/>
    <property type="molecule type" value="Genomic_DNA"/>
</dbReference>
<keyword evidence="2" id="KW-0378">Hydrolase</keyword>
<feature type="binding site" evidence="1">
    <location>
        <position position="61"/>
    </location>
    <ligand>
        <name>substrate</name>
    </ligand>
</feature>
<dbReference type="PANTHER" id="PTHR47623">
    <property type="entry name" value="OS09G0287300 PROTEIN"/>
    <property type="match status" value="1"/>
</dbReference>
<dbReference type="InterPro" id="IPR013078">
    <property type="entry name" value="His_Pase_superF_clade-1"/>
</dbReference>
<dbReference type="Pfam" id="PF00300">
    <property type="entry name" value="His_Phos_1"/>
    <property type="match status" value="1"/>
</dbReference>
<dbReference type="RefSeq" id="WP_179534742.1">
    <property type="nucleotide sequence ID" value="NZ_JACBYW010000002.1"/>
</dbReference>
<dbReference type="CDD" id="cd07067">
    <property type="entry name" value="HP_PGM_like"/>
    <property type="match status" value="1"/>
</dbReference>
<sequence length="166" mass="18285">MNREERRLILLRHAKADRHSSAGDHERPLAERGRTEAPLAGSWLREHGYTVDRVMCSTAARARRTSELVLSEVDDSPGVLFDRRMYDADVGGLLEVVHDLPDEIRTAVLIAHNPGLQEMVGLLAGEDAELRTSAIAVLRFRGAWRDADAGRAALEAVATPRARNGT</sequence>
<dbReference type="SUPFAM" id="SSF53254">
    <property type="entry name" value="Phosphoglycerate mutase-like"/>
    <property type="match status" value="1"/>
</dbReference>
<dbReference type="EC" id="3.1.3.-" evidence="2"/>
<evidence type="ECO:0000313" key="3">
    <source>
        <dbReference type="Proteomes" id="UP000548304"/>
    </source>
</evidence>
<comment type="caution">
    <text evidence="2">The sequence shown here is derived from an EMBL/GenBank/DDBJ whole genome shotgun (WGS) entry which is preliminary data.</text>
</comment>
<reference evidence="2 3" key="1">
    <citation type="submission" date="2020-07" db="EMBL/GenBank/DDBJ databases">
        <title>Genomic Encyclopedia of Type Strains, Phase III (KMG-III): the genomes of soil and plant-associated and newly described type strains.</title>
        <authorList>
            <person name="Whitman W."/>
        </authorList>
    </citation>
    <scope>NUCLEOTIDE SEQUENCE [LARGE SCALE GENOMIC DNA]</scope>
    <source>
        <strain evidence="2 3">CECT 8576</strain>
    </source>
</reference>
<dbReference type="Proteomes" id="UP000548304">
    <property type="component" value="Unassembled WGS sequence"/>
</dbReference>
<gene>
    <name evidence="2" type="ORF">FHR84_001568</name>
</gene>
<accession>A0A852Z3P8</accession>
<dbReference type="Gene3D" id="3.40.50.1240">
    <property type="entry name" value="Phosphoglycerate mutase-like"/>
    <property type="match status" value="1"/>
</dbReference>
<keyword evidence="3" id="KW-1185">Reference proteome</keyword>
<name>A0A852Z3P8_9ACTN</name>
<protein>
    <submittedName>
        <fullName evidence="2">Phosphohistidine phosphatase</fullName>
        <ecNumber evidence="2">3.1.3.-</ecNumber>
    </submittedName>
</protein>
<dbReference type="AlphaFoldDB" id="A0A852Z3P8"/>
<evidence type="ECO:0000313" key="2">
    <source>
        <dbReference type="EMBL" id="NYH78246.1"/>
    </source>
</evidence>
<dbReference type="GO" id="GO:0016787">
    <property type="term" value="F:hydrolase activity"/>
    <property type="evidence" value="ECO:0007669"/>
    <property type="project" value="UniProtKB-KW"/>
</dbReference>
<dbReference type="InterPro" id="IPR029033">
    <property type="entry name" value="His_PPase_superfam"/>
</dbReference>
<organism evidence="2 3">
    <name type="scientific">Actinopolyspora biskrensis</name>
    <dbReference type="NCBI Taxonomy" id="1470178"/>
    <lineage>
        <taxon>Bacteria</taxon>
        <taxon>Bacillati</taxon>
        <taxon>Actinomycetota</taxon>
        <taxon>Actinomycetes</taxon>
        <taxon>Actinopolysporales</taxon>
        <taxon>Actinopolysporaceae</taxon>
        <taxon>Actinopolyspora</taxon>
    </lineage>
</organism>
<dbReference type="PANTHER" id="PTHR47623:SF1">
    <property type="entry name" value="OS09G0287300 PROTEIN"/>
    <property type="match status" value="1"/>
</dbReference>